<evidence type="ECO:0000313" key="2">
    <source>
        <dbReference type="Proteomes" id="UP000539473"/>
    </source>
</evidence>
<dbReference type="EMBL" id="JACHFK010000013">
    <property type="protein sequence ID" value="MBB5378566.1"/>
    <property type="molecule type" value="Genomic_DNA"/>
</dbReference>
<comment type="caution">
    <text evidence="1">The sequence shown here is derived from an EMBL/GenBank/DDBJ whole genome shotgun (WGS) entry which is preliminary data.</text>
</comment>
<evidence type="ECO:0000313" key="1">
    <source>
        <dbReference type="EMBL" id="MBB5378566.1"/>
    </source>
</evidence>
<reference evidence="1 2" key="1">
    <citation type="submission" date="2020-08" db="EMBL/GenBank/DDBJ databases">
        <title>Genomic Encyclopedia of Type Strains, Phase IV (KMG-IV): sequencing the most valuable type-strain genomes for metagenomic binning, comparative biology and taxonomic classification.</title>
        <authorList>
            <person name="Goeker M."/>
        </authorList>
    </citation>
    <scope>NUCLEOTIDE SEQUENCE [LARGE SCALE GENOMIC DNA]</scope>
    <source>
        <strain evidence="1 2">DSM 27521</strain>
    </source>
</reference>
<protein>
    <submittedName>
        <fullName evidence="1">Uncharacterized protein</fullName>
    </submittedName>
</protein>
<name>A0A7W8KI15_9DEIO</name>
<sequence length="243" mass="27799">MTSDLILSRYVRPSPGAPQVTSPPRPDTRLLCVIPERPYSLWLHADDGVARLIDFYDDLPQRGRPLTWSEWRAVSVHCGRQHLTWRSGLSYSLLDLLREEAASTLLGHRPVHRLPCPAAFYRPLRQCSPHPPEDARSDQLVGMLQEWYGLTPAALNELNQQYAAPPPLLHLRLMDLVLALSMAYRMPMTDIRGMLRWHWHSRRRAAWWPTPIHAILAGDLSRVESTFHPHPASTLWTPSPAVQ</sequence>
<dbReference type="Proteomes" id="UP000539473">
    <property type="component" value="Unassembled WGS sequence"/>
</dbReference>
<proteinExistence type="predicted"/>
<dbReference type="AlphaFoldDB" id="A0A7W8KI15"/>
<accession>A0A7W8KI15</accession>
<gene>
    <name evidence="1" type="ORF">HNQ07_004073</name>
</gene>
<organism evidence="1 2">
    <name type="scientific">Deinococcus metalli</name>
    <dbReference type="NCBI Taxonomy" id="1141878"/>
    <lineage>
        <taxon>Bacteria</taxon>
        <taxon>Thermotogati</taxon>
        <taxon>Deinococcota</taxon>
        <taxon>Deinococci</taxon>
        <taxon>Deinococcales</taxon>
        <taxon>Deinococcaceae</taxon>
        <taxon>Deinococcus</taxon>
    </lineage>
</organism>